<proteinExistence type="predicted"/>
<dbReference type="SUPFAM" id="SSF52047">
    <property type="entry name" value="RNI-like"/>
    <property type="match status" value="1"/>
</dbReference>
<protein>
    <submittedName>
        <fullName evidence="2">Uncharacterized protein</fullName>
    </submittedName>
</protein>
<evidence type="ECO:0000256" key="1">
    <source>
        <dbReference type="SAM" id="Phobius"/>
    </source>
</evidence>
<dbReference type="AlphaFoldDB" id="A0A814EG97"/>
<evidence type="ECO:0000313" key="2">
    <source>
        <dbReference type="EMBL" id="CAF0967294.1"/>
    </source>
</evidence>
<dbReference type="InterPro" id="IPR038770">
    <property type="entry name" value="Na+/solute_symporter_sf"/>
</dbReference>
<reference evidence="2" key="1">
    <citation type="submission" date="2021-02" db="EMBL/GenBank/DDBJ databases">
        <authorList>
            <person name="Nowell W R."/>
        </authorList>
    </citation>
    <scope>NUCLEOTIDE SEQUENCE</scope>
</reference>
<name>A0A814EG97_9BILA</name>
<feature type="transmembrane region" description="Helical" evidence="1">
    <location>
        <begin position="277"/>
        <end position="300"/>
    </location>
</feature>
<keyword evidence="1" id="KW-1133">Transmembrane helix</keyword>
<sequence>MPNRNLSCMEDLANELWLEMFDYLDWINLYSALYGINKRINQLLMNIRTLSIYSSYLINYLNTLYLCFTEFPIEKFQYIQHFRLIYDYPYNEPLDIAKYFRSFPSLISLIIDANSDDYDRYTNQLITIIFHQHCPFLQYLHLPGHTFDKPSPIYEHICTFYFPSLVHIHVNKLPFYMGMQLLDQCIHLRSFFAIFYDYPSDDNGIPERILSGLPKLTKLGLGEDNFQEKESSNRFLEFFLPICPNLRAVGILMNTRGLVELIALNIGLQLHILSPRLFTMLIIMAIVTTFMTCPLLWLVYLRTYKPDTLITNARNNTINIPITYPLQPQQTIIPINNISNNHVNIIGRHHY</sequence>
<organism evidence="2 3">
    <name type="scientific">Adineta steineri</name>
    <dbReference type="NCBI Taxonomy" id="433720"/>
    <lineage>
        <taxon>Eukaryota</taxon>
        <taxon>Metazoa</taxon>
        <taxon>Spiralia</taxon>
        <taxon>Gnathifera</taxon>
        <taxon>Rotifera</taxon>
        <taxon>Eurotatoria</taxon>
        <taxon>Bdelloidea</taxon>
        <taxon>Adinetida</taxon>
        <taxon>Adinetidae</taxon>
        <taxon>Adineta</taxon>
    </lineage>
</organism>
<dbReference type="Gene3D" id="1.20.1530.20">
    <property type="match status" value="1"/>
</dbReference>
<evidence type="ECO:0000313" key="3">
    <source>
        <dbReference type="Proteomes" id="UP000663860"/>
    </source>
</evidence>
<dbReference type="EMBL" id="CAJNOE010000139">
    <property type="protein sequence ID" value="CAF0967294.1"/>
    <property type="molecule type" value="Genomic_DNA"/>
</dbReference>
<comment type="caution">
    <text evidence="2">The sequence shown here is derived from an EMBL/GenBank/DDBJ whole genome shotgun (WGS) entry which is preliminary data.</text>
</comment>
<keyword evidence="1" id="KW-0812">Transmembrane</keyword>
<dbReference type="Proteomes" id="UP000663860">
    <property type="component" value="Unassembled WGS sequence"/>
</dbReference>
<gene>
    <name evidence="2" type="ORF">IZO911_LOCUS15842</name>
</gene>
<accession>A0A814EG97</accession>
<keyword evidence="1" id="KW-0472">Membrane</keyword>